<accession>V9P5E6</accession>
<reference evidence="2" key="1">
    <citation type="submission" date="2013-05" db="EMBL/GenBank/DDBJ databases">
        <title>The Mitochondrial Genome of the medicinal plant Salvia miltiorrhiza.</title>
        <authorList>
            <person name="Qian J."/>
        </authorList>
    </citation>
    <scope>NUCLEOTIDE SEQUENCE</scope>
</reference>
<evidence type="ECO:0000313" key="2">
    <source>
        <dbReference type="EMBL" id="AGU16658.1"/>
    </source>
</evidence>
<proteinExistence type="predicted"/>
<geneLocation type="mitochondrion" evidence="2"/>
<keyword evidence="1" id="KW-0812">Transmembrane</keyword>
<keyword evidence="2" id="KW-0496">Mitochondrion</keyword>
<organism evidence="2">
    <name type="scientific">Salvia miltiorrhiza</name>
    <name type="common">Chinese sage</name>
    <dbReference type="NCBI Taxonomy" id="226208"/>
    <lineage>
        <taxon>Eukaryota</taxon>
        <taxon>Viridiplantae</taxon>
        <taxon>Streptophyta</taxon>
        <taxon>Embryophyta</taxon>
        <taxon>Tracheophyta</taxon>
        <taxon>Spermatophyta</taxon>
        <taxon>Magnoliopsida</taxon>
        <taxon>eudicotyledons</taxon>
        <taxon>Gunneridae</taxon>
        <taxon>Pentapetalae</taxon>
        <taxon>asterids</taxon>
        <taxon>lamiids</taxon>
        <taxon>Lamiales</taxon>
        <taxon>Lamiaceae</taxon>
        <taxon>Nepetoideae</taxon>
        <taxon>Mentheae</taxon>
        <taxon>Salviinae</taxon>
        <taxon>Salvia</taxon>
        <taxon>Salvia incertae sedis</taxon>
    </lineage>
</organism>
<dbReference type="AlphaFoldDB" id="V9P5E6"/>
<name>V9P5E6_SALMI</name>
<dbReference type="EMBL" id="KF177345">
    <property type="protein sequence ID" value="AGU16658.1"/>
    <property type="molecule type" value="Genomic_DNA"/>
</dbReference>
<protein>
    <submittedName>
        <fullName evidence="2">Uncharacterized protein</fullName>
    </submittedName>
</protein>
<evidence type="ECO:0000256" key="1">
    <source>
        <dbReference type="SAM" id="Phobius"/>
    </source>
</evidence>
<dbReference type="RefSeq" id="YP_008992397.1">
    <property type="nucleotide sequence ID" value="NC_023209.1"/>
</dbReference>
<feature type="transmembrane region" description="Helical" evidence="1">
    <location>
        <begin position="30"/>
        <end position="56"/>
    </location>
</feature>
<keyword evidence="1" id="KW-1133">Transmembrane helix</keyword>
<keyword evidence="1" id="KW-0472">Membrane</keyword>
<sequence>MATYGRNPHSISITKPFQSFVERITLWKGWIAYFIILIIAYLIIIIILGIGVIAYYKLYTYSGGMHTDIYSFELTTLKSKIEGISFNEHEYGFRSGKEEAFKDIPEGDYGRINKKTIALRKEEESSSTSSAAALVVSSKGGFSI</sequence>
<dbReference type="KEGG" id="smil:18126406"/>
<gene>
    <name evidence="2" type="primary">orf144b</name>
    <name evidence="2" type="ORF">Salmi_Mp130</name>
</gene>
<dbReference type="GeneID" id="18126406"/>